<evidence type="ECO:0000313" key="1">
    <source>
        <dbReference type="EMBL" id="VEL20277.1"/>
    </source>
</evidence>
<evidence type="ECO:0008006" key="3">
    <source>
        <dbReference type="Google" id="ProtNLM"/>
    </source>
</evidence>
<evidence type="ECO:0000313" key="2">
    <source>
        <dbReference type="Proteomes" id="UP000784294"/>
    </source>
</evidence>
<dbReference type="OrthoDB" id="5593012at2759"/>
<accession>A0A3S5A5C1</accession>
<proteinExistence type="predicted"/>
<reference evidence="1" key="1">
    <citation type="submission" date="2018-11" db="EMBL/GenBank/DDBJ databases">
        <authorList>
            <consortium name="Pathogen Informatics"/>
        </authorList>
    </citation>
    <scope>NUCLEOTIDE SEQUENCE</scope>
</reference>
<sequence>MADLRAAADLLDRLFLPQPSGSQDAAYRPTVGSTDIWAWVHGLFLLAIYGGRVENPFDTDILDAYLRQIFNEALLTNRELGPLRLPSTANRKVGKKLVILTCV</sequence>
<gene>
    <name evidence="1" type="ORF">PXEA_LOCUS13717</name>
</gene>
<dbReference type="Gene3D" id="1.10.8.720">
    <property type="entry name" value="Region D6 of dynein motor"/>
    <property type="match status" value="1"/>
</dbReference>
<dbReference type="EMBL" id="CAAALY010045671">
    <property type="protein sequence ID" value="VEL20277.1"/>
    <property type="molecule type" value="Genomic_DNA"/>
</dbReference>
<name>A0A3S5A5C1_9PLAT</name>
<organism evidence="1 2">
    <name type="scientific">Protopolystoma xenopodis</name>
    <dbReference type="NCBI Taxonomy" id="117903"/>
    <lineage>
        <taxon>Eukaryota</taxon>
        <taxon>Metazoa</taxon>
        <taxon>Spiralia</taxon>
        <taxon>Lophotrochozoa</taxon>
        <taxon>Platyhelminthes</taxon>
        <taxon>Monogenea</taxon>
        <taxon>Polyopisthocotylea</taxon>
        <taxon>Polystomatidea</taxon>
        <taxon>Polystomatidae</taxon>
        <taxon>Protopolystoma</taxon>
    </lineage>
</organism>
<protein>
    <recommendedName>
        <fullName evidence="3">Dynein heavy chain AAA lid domain-containing protein</fullName>
    </recommendedName>
</protein>
<dbReference type="Proteomes" id="UP000784294">
    <property type="component" value="Unassembled WGS sequence"/>
</dbReference>
<dbReference type="AlphaFoldDB" id="A0A3S5A5C1"/>
<keyword evidence="2" id="KW-1185">Reference proteome</keyword>
<dbReference type="InterPro" id="IPR042219">
    <property type="entry name" value="AAA_lid_11_sf"/>
</dbReference>
<comment type="caution">
    <text evidence="1">The sequence shown here is derived from an EMBL/GenBank/DDBJ whole genome shotgun (WGS) entry which is preliminary data.</text>
</comment>